<organism evidence="2">
    <name type="scientific">marine sediment metagenome</name>
    <dbReference type="NCBI Taxonomy" id="412755"/>
    <lineage>
        <taxon>unclassified sequences</taxon>
        <taxon>metagenomes</taxon>
        <taxon>ecological metagenomes</taxon>
    </lineage>
</organism>
<keyword evidence="1" id="KW-0472">Membrane</keyword>
<comment type="caution">
    <text evidence="2">The sequence shown here is derived from an EMBL/GenBank/DDBJ whole genome shotgun (WGS) entry which is preliminary data.</text>
</comment>
<proteinExistence type="predicted"/>
<sequence>NDNFLIYIFAYSLILWPSGKLMKMILLSINIKFEENIDTGHKNVGLWIGMIERILILTFILQNNYQIIGFLFAAKSIFRHRYNGSKNSQDPMNA</sequence>
<accession>X1VVW2</accession>
<evidence type="ECO:0000313" key="2">
    <source>
        <dbReference type="EMBL" id="GAJ14945.1"/>
    </source>
</evidence>
<dbReference type="AlphaFoldDB" id="X1VVW2"/>
<evidence type="ECO:0000256" key="1">
    <source>
        <dbReference type="SAM" id="Phobius"/>
    </source>
</evidence>
<reference evidence="2" key="1">
    <citation type="journal article" date="2014" name="Front. Microbiol.">
        <title>High frequency of phylogenetically diverse reductive dehalogenase-homologous genes in deep subseafloor sedimentary metagenomes.</title>
        <authorList>
            <person name="Kawai M."/>
            <person name="Futagami T."/>
            <person name="Toyoda A."/>
            <person name="Takaki Y."/>
            <person name="Nishi S."/>
            <person name="Hori S."/>
            <person name="Arai W."/>
            <person name="Tsubouchi T."/>
            <person name="Morono Y."/>
            <person name="Uchiyama I."/>
            <person name="Ito T."/>
            <person name="Fujiyama A."/>
            <person name="Inagaki F."/>
            <person name="Takami H."/>
        </authorList>
    </citation>
    <scope>NUCLEOTIDE SEQUENCE</scope>
    <source>
        <strain evidence="2">Expedition CK06-06</strain>
    </source>
</reference>
<protein>
    <recommendedName>
        <fullName evidence="3">RDD domain-containing protein</fullName>
    </recommendedName>
</protein>
<name>X1VVW2_9ZZZZ</name>
<feature type="transmembrane region" description="Helical" evidence="1">
    <location>
        <begin position="6"/>
        <end position="26"/>
    </location>
</feature>
<keyword evidence="1" id="KW-1133">Transmembrane helix</keyword>
<keyword evidence="1" id="KW-0812">Transmembrane</keyword>
<evidence type="ECO:0008006" key="3">
    <source>
        <dbReference type="Google" id="ProtNLM"/>
    </source>
</evidence>
<feature type="non-terminal residue" evidence="2">
    <location>
        <position position="1"/>
    </location>
</feature>
<gene>
    <name evidence="2" type="ORF">S12H4_42552</name>
</gene>
<dbReference type="EMBL" id="BARW01026054">
    <property type="protein sequence ID" value="GAJ14945.1"/>
    <property type="molecule type" value="Genomic_DNA"/>
</dbReference>